<evidence type="ECO:0000256" key="2">
    <source>
        <dbReference type="ARBA" id="ARBA00009864"/>
    </source>
</evidence>
<evidence type="ECO:0000313" key="9">
    <source>
        <dbReference type="Proteomes" id="UP000694547"/>
    </source>
</evidence>
<evidence type="ECO:0000256" key="3">
    <source>
        <dbReference type="ARBA" id="ARBA00022980"/>
    </source>
</evidence>
<keyword evidence="5" id="KW-0687">Ribonucleoprotein</keyword>
<dbReference type="PANTHER" id="PTHR15925:SF2">
    <property type="entry name" value="SMALL RIBOSOMAL SUBUNIT PROTEIN MS23"/>
    <property type="match status" value="1"/>
</dbReference>
<sequence>MAGSRLETIGSVFSRTRDLMRAGVLKEKPLWFDIYKAFPPLREPVFRRPRLRYGKAKAAIQDIFYHEDRIRAKFFSVYGSGHKAFDLLNPNFKSTCQRSVS</sequence>
<dbReference type="Proteomes" id="UP000694547">
    <property type="component" value="Chromosome 8"/>
</dbReference>
<evidence type="ECO:0000313" key="8">
    <source>
        <dbReference type="Ensembl" id="ENSPEMP00000017539.1"/>
    </source>
</evidence>
<comment type="similarity">
    <text evidence="2">Belongs to the mitochondrion-specific ribosomal protein mS23 family.</text>
</comment>
<keyword evidence="3" id="KW-0689">Ribosomal protein</keyword>
<comment type="subcellular location">
    <subcellularLocation>
        <location evidence="1">Mitochondrion</location>
    </subcellularLocation>
</comment>
<reference evidence="8 9" key="1">
    <citation type="submission" date="2018-10" db="EMBL/GenBank/DDBJ databases">
        <title>Improved assembly of the deer mouse Peromyscus maniculatus genome.</title>
        <authorList>
            <person name="Lassance J.-M."/>
            <person name="Hoekstra H.E."/>
        </authorList>
    </citation>
    <scope>NUCLEOTIDE SEQUENCE [LARGE SCALE GENOMIC DNA]</scope>
</reference>
<dbReference type="GeneTree" id="ENSGT00390000009030"/>
<protein>
    <recommendedName>
        <fullName evidence="6">Small ribosomal subunit protein mS23</fullName>
    </recommendedName>
</protein>
<evidence type="ECO:0000256" key="4">
    <source>
        <dbReference type="ARBA" id="ARBA00023128"/>
    </source>
</evidence>
<dbReference type="Pfam" id="PF10484">
    <property type="entry name" value="MRP-S23"/>
    <property type="match status" value="1"/>
</dbReference>
<proteinExistence type="inferred from homology"/>
<dbReference type="InterPro" id="IPR023611">
    <property type="entry name" value="mS23_dom_met"/>
</dbReference>
<organism evidence="8 9">
    <name type="scientific">Peromyscus maniculatus bairdii</name>
    <name type="common">Prairie deer mouse</name>
    <dbReference type="NCBI Taxonomy" id="230844"/>
    <lineage>
        <taxon>Eukaryota</taxon>
        <taxon>Metazoa</taxon>
        <taxon>Chordata</taxon>
        <taxon>Craniata</taxon>
        <taxon>Vertebrata</taxon>
        <taxon>Euteleostomi</taxon>
        <taxon>Mammalia</taxon>
        <taxon>Eutheria</taxon>
        <taxon>Euarchontoglires</taxon>
        <taxon>Glires</taxon>
        <taxon>Rodentia</taxon>
        <taxon>Myomorpha</taxon>
        <taxon>Muroidea</taxon>
        <taxon>Cricetidae</taxon>
        <taxon>Neotominae</taxon>
        <taxon>Peromyscus</taxon>
    </lineage>
</organism>
<feature type="domain" description="Small ribosomal subunit protein mS23 conserved" evidence="7">
    <location>
        <begin position="2"/>
        <end position="100"/>
    </location>
</feature>
<dbReference type="GO" id="GO:0005840">
    <property type="term" value="C:ribosome"/>
    <property type="evidence" value="ECO:0007669"/>
    <property type="project" value="InterPro"/>
</dbReference>
<reference evidence="8" key="2">
    <citation type="submission" date="2025-08" db="UniProtKB">
        <authorList>
            <consortium name="Ensembl"/>
        </authorList>
    </citation>
    <scope>IDENTIFICATION</scope>
</reference>
<dbReference type="InterPro" id="IPR019520">
    <property type="entry name" value="Ribosomal_mS23_met"/>
</dbReference>
<dbReference type="PANTHER" id="PTHR15925">
    <property type="entry name" value="MITOCHONDRIAL RIBOSOMAL PROTEIN S23"/>
    <property type="match status" value="1"/>
</dbReference>
<keyword evidence="4" id="KW-0496">Mitochondrion</keyword>
<evidence type="ECO:0000256" key="6">
    <source>
        <dbReference type="ARBA" id="ARBA00035137"/>
    </source>
</evidence>
<name>A0A8C8TSU3_PERMB</name>
<evidence type="ECO:0000259" key="7">
    <source>
        <dbReference type="Pfam" id="PF10484"/>
    </source>
</evidence>
<keyword evidence="9" id="KW-1185">Reference proteome</keyword>
<reference evidence="8" key="3">
    <citation type="submission" date="2025-09" db="UniProtKB">
        <authorList>
            <consortium name="Ensembl"/>
        </authorList>
    </citation>
    <scope>IDENTIFICATION</scope>
</reference>
<dbReference type="CDD" id="cd23701">
    <property type="entry name" value="At1g26750"/>
    <property type="match status" value="1"/>
</dbReference>
<gene>
    <name evidence="8" type="primary">Mrps23</name>
</gene>
<dbReference type="AlphaFoldDB" id="A0A8C8TSU3"/>
<accession>A0A8C8TSU3</accession>
<dbReference type="GO" id="GO:0003735">
    <property type="term" value="F:structural constituent of ribosome"/>
    <property type="evidence" value="ECO:0007669"/>
    <property type="project" value="InterPro"/>
</dbReference>
<dbReference type="GO" id="GO:0005739">
    <property type="term" value="C:mitochondrion"/>
    <property type="evidence" value="ECO:0007669"/>
    <property type="project" value="InterPro"/>
</dbReference>
<evidence type="ECO:0000256" key="1">
    <source>
        <dbReference type="ARBA" id="ARBA00004173"/>
    </source>
</evidence>
<dbReference type="GO" id="GO:0006412">
    <property type="term" value="P:translation"/>
    <property type="evidence" value="ECO:0007669"/>
    <property type="project" value="InterPro"/>
</dbReference>
<evidence type="ECO:0000256" key="5">
    <source>
        <dbReference type="ARBA" id="ARBA00023274"/>
    </source>
</evidence>
<dbReference type="Ensembl" id="ENSPEMT00000021862.2">
    <property type="protein sequence ID" value="ENSPEMP00000017539.1"/>
    <property type="gene ID" value="ENSPEMG00000016423.2"/>
</dbReference>
<dbReference type="InterPro" id="IPR059242">
    <property type="entry name" value="mS23_dom"/>
</dbReference>